<dbReference type="AlphaFoldDB" id="A0AAD5WZE8"/>
<keyword evidence="3" id="KW-1185">Reference proteome</keyword>
<protein>
    <recommendedName>
        <fullName evidence="4">BTB domain-containing protein</fullName>
    </recommendedName>
</protein>
<reference evidence="2" key="1">
    <citation type="submission" date="2020-05" db="EMBL/GenBank/DDBJ databases">
        <title>Phylogenomic resolution of chytrid fungi.</title>
        <authorList>
            <person name="Stajich J.E."/>
            <person name="Amses K."/>
            <person name="Simmons R."/>
            <person name="Seto K."/>
            <person name="Myers J."/>
            <person name="Bonds A."/>
            <person name="Quandt C.A."/>
            <person name="Barry K."/>
            <person name="Liu P."/>
            <person name="Grigoriev I."/>
            <person name="Longcore J.E."/>
            <person name="James T.Y."/>
        </authorList>
    </citation>
    <scope>NUCLEOTIDE SEQUENCE</scope>
    <source>
        <strain evidence="2">JEL0318</strain>
    </source>
</reference>
<dbReference type="InterPro" id="IPR011333">
    <property type="entry name" value="SKP1/BTB/POZ_sf"/>
</dbReference>
<organism evidence="2 3">
    <name type="scientific">Rhizophlyctis rosea</name>
    <dbReference type="NCBI Taxonomy" id="64517"/>
    <lineage>
        <taxon>Eukaryota</taxon>
        <taxon>Fungi</taxon>
        <taxon>Fungi incertae sedis</taxon>
        <taxon>Chytridiomycota</taxon>
        <taxon>Chytridiomycota incertae sedis</taxon>
        <taxon>Chytridiomycetes</taxon>
        <taxon>Rhizophlyctidales</taxon>
        <taxon>Rhizophlyctidaceae</taxon>
        <taxon>Rhizophlyctis</taxon>
    </lineage>
</organism>
<feature type="compositionally biased region" description="Low complexity" evidence="1">
    <location>
        <begin position="170"/>
        <end position="184"/>
    </location>
</feature>
<dbReference type="Gene3D" id="3.30.710.10">
    <property type="entry name" value="Potassium Channel Kv1.1, Chain A"/>
    <property type="match status" value="1"/>
</dbReference>
<sequence length="244" mass="27028">MLQVVTNLPPLTPPLTPDSLQWPSAFNKLAISSPISTPLPPIRNLFAGELKTQVPQTPISPDPLPSVFDAAPIPDEESDPYNIPTHYFLDKLSILGQKFFNDASTADLTISVVTKEPSTLTHPDPTSPQPPTKYTLHSSYPAHTPFLTARSPRLRALIFACDAAAATHLRPSPLPSSNPLKSLPTTRSKPSSKLKPYTRYIGRPTRRKLPLHPPSPETFGMVLRWMYTEDVHALEGWFEEIGKR</sequence>
<feature type="region of interest" description="Disordered" evidence="1">
    <location>
        <begin position="117"/>
        <end position="137"/>
    </location>
</feature>
<comment type="caution">
    <text evidence="2">The sequence shown here is derived from an EMBL/GenBank/DDBJ whole genome shotgun (WGS) entry which is preliminary data.</text>
</comment>
<dbReference type="Proteomes" id="UP001212841">
    <property type="component" value="Unassembled WGS sequence"/>
</dbReference>
<evidence type="ECO:0008006" key="4">
    <source>
        <dbReference type="Google" id="ProtNLM"/>
    </source>
</evidence>
<evidence type="ECO:0000313" key="3">
    <source>
        <dbReference type="Proteomes" id="UP001212841"/>
    </source>
</evidence>
<name>A0AAD5WZE8_9FUNG</name>
<feature type="region of interest" description="Disordered" evidence="1">
    <location>
        <begin position="170"/>
        <end position="197"/>
    </location>
</feature>
<gene>
    <name evidence="2" type="ORF">HK097_003749</name>
</gene>
<accession>A0AAD5WZE8</accession>
<feature type="non-terminal residue" evidence="2">
    <location>
        <position position="244"/>
    </location>
</feature>
<evidence type="ECO:0000256" key="1">
    <source>
        <dbReference type="SAM" id="MobiDB-lite"/>
    </source>
</evidence>
<proteinExistence type="predicted"/>
<evidence type="ECO:0000313" key="2">
    <source>
        <dbReference type="EMBL" id="KAJ3036738.1"/>
    </source>
</evidence>
<dbReference type="EMBL" id="JADGJD010001906">
    <property type="protein sequence ID" value="KAJ3036738.1"/>
    <property type="molecule type" value="Genomic_DNA"/>
</dbReference>